<keyword evidence="10" id="KW-0482">Metalloprotease</keyword>
<keyword evidence="5 13" id="KW-0812">Transmembrane</keyword>
<evidence type="ECO:0000256" key="9">
    <source>
        <dbReference type="ARBA" id="ARBA00022989"/>
    </source>
</evidence>
<dbReference type="EMBL" id="HBED01026138">
    <property type="protein sequence ID" value="CAD8314225.1"/>
    <property type="molecule type" value="Transcribed_RNA"/>
</dbReference>
<name>A0A7R9W689_9STRA</name>
<evidence type="ECO:0000256" key="7">
    <source>
        <dbReference type="ARBA" id="ARBA00022801"/>
    </source>
</evidence>
<comment type="cofactor">
    <cofactor evidence="1">
        <name>Zn(2+)</name>
        <dbReference type="ChEBI" id="CHEBI:29105"/>
    </cofactor>
</comment>
<keyword evidence="7" id="KW-0378">Hydrolase</keyword>
<evidence type="ECO:0000259" key="14">
    <source>
        <dbReference type="Pfam" id="PF02163"/>
    </source>
</evidence>
<feature type="compositionally biased region" description="Basic and acidic residues" evidence="12">
    <location>
        <begin position="291"/>
        <end position="301"/>
    </location>
</feature>
<feature type="transmembrane region" description="Helical" evidence="13">
    <location>
        <begin position="121"/>
        <end position="143"/>
    </location>
</feature>
<evidence type="ECO:0000256" key="11">
    <source>
        <dbReference type="ARBA" id="ARBA00023136"/>
    </source>
</evidence>
<evidence type="ECO:0000256" key="4">
    <source>
        <dbReference type="ARBA" id="ARBA00022670"/>
    </source>
</evidence>
<feature type="transmembrane region" description="Helical" evidence="13">
    <location>
        <begin position="202"/>
        <end position="227"/>
    </location>
</feature>
<evidence type="ECO:0000256" key="3">
    <source>
        <dbReference type="ARBA" id="ARBA00007931"/>
    </source>
</evidence>
<feature type="domain" description="Peptidase M50" evidence="14">
    <location>
        <begin position="59"/>
        <end position="197"/>
    </location>
</feature>
<dbReference type="InterPro" id="IPR008915">
    <property type="entry name" value="Peptidase_M50"/>
</dbReference>
<feature type="transmembrane region" description="Helical" evidence="13">
    <location>
        <begin position="233"/>
        <end position="250"/>
    </location>
</feature>
<evidence type="ECO:0000256" key="6">
    <source>
        <dbReference type="ARBA" id="ARBA00022723"/>
    </source>
</evidence>
<evidence type="ECO:0000256" key="1">
    <source>
        <dbReference type="ARBA" id="ARBA00001947"/>
    </source>
</evidence>
<dbReference type="GO" id="GO:0046872">
    <property type="term" value="F:metal ion binding"/>
    <property type="evidence" value="ECO:0007669"/>
    <property type="project" value="UniProtKB-KW"/>
</dbReference>
<keyword evidence="4" id="KW-0645">Protease</keyword>
<keyword evidence="9 13" id="KW-1133">Transmembrane helix</keyword>
<dbReference type="GO" id="GO:0008237">
    <property type="term" value="F:metallopeptidase activity"/>
    <property type="evidence" value="ECO:0007669"/>
    <property type="project" value="UniProtKB-KW"/>
</dbReference>
<sequence>MRSLLSDDRASLKMGSCCCGIPITLHYTFFLLLIIELLASARYMHASFSFFMFMLYGPVLLLTVVIHELGHALATRKLGGECAGIILWPLGGFALCGPTECGAPGDLKVALAGPLTHIPQMLFWVIMYAAFAGGDFSRFSMSYYLSDLDTASGFMAVLSQQTMWTNLFIMAFNLLVPAYPLDGGRIFASTLIICGVKRDRAAMITAVTALILAAGIGMWGIISFIWLHSPNGLFTALIAAFVFASSWQLYDLYKAGRINDHPLFGRACYDDRQPAQDVEEAADVEDMQQEETPKVEEGEMT</sequence>
<keyword evidence="6" id="KW-0479">Metal-binding</keyword>
<protein>
    <recommendedName>
        <fullName evidence="14">Peptidase M50 domain-containing protein</fullName>
    </recommendedName>
</protein>
<feature type="transmembrane region" description="Helical" evidence="13">
    <location>
        <begin position="12"/>
        <end position="35"/>
    </location>
</feature>
<evidence type="ECO:0000256" key="8">
    <source>
        <dbReference type="ARBA" id="ARBA00022833"/>
    </source>
</evidence>
<feature type="transmembrane region" description="Helical" evidence="13">
    <location>
        <begin position="47"/>
        <end position="67"/>
    </location>
</feature>
<comment type="subcellular location">
    <subcellularLocation>
        <location evidence="2">Membrane</location>
        <topology evidence="2">Multi-pass membrane protein</topology>
    </subcellularLocation>
</comment>
<comment type="similarity">
    <text evidence="3">Belongs to the peptidase M50B family.</text>
</comment>
<dbReference type="Pfam" id="PF02163">
    <property type="entry name" value="Peptidase_M50"/>
    <property type="match status" value="1"/>
</dbReference>
<dbReference type="PANTHER" id="PTHR39188:SF3">
    <property type="entry name" value="STAGE IV SPORULATION PROTEIN FB"/>
    <property type="match status" value="1"/>
</dbReference>
<dbReference type="GO" id="GO:0006508">
    <property type="term" value="P:proteolysis"/>
    <property type="evidence" value="ECO:0007669"/>
    <property type="project" value="UniProtKB-KW"/>
</dbReference>
<evidence type="ECO:0000256" key="10">
    <source>
        <dbReference type="ARBA" id="ARBA00023049"/>
    </source>
</evidence>
<evidence type="ECO:0000256" key="13">
    <source>
        <dbReference type="SAM" id="Phobius"/>
    </source>
</evidence>
<evidence type="ECO:0000256" key="2">
    <source>
        <dbReference type="ARBA" id="ARBA00004141"/>
    </source>
</evidence>
<dbReference type="GO" id="GO:0016020">
    <property type="term" value="C:membrane"/>
    <property type="evidence" value="ECO:0007669"/>
    <property type="project" value="UniProtKB-SubCell"/>
</dbReference>
<feature type="region of interest" description="Disordered" evidence="12">
    <location>
        <begin position="277"/>
        <end position="301"/>
    </location>
</feature>
<accession>A0A7R9W689</accession>
<dbReference type="PANTHER" id="PTHR39188">
    <property type="entry name" value="MEMBRANE-ASSOCIATED ZINC METALLOPROTEASE M50B"/>
    <property type="match status" value="1"/>
</dbReference>
<evidence type="ECO:0000256" key="12">
    <source>
        <dbReference type="SAM" id="MobiDB-lite"/>
    </source>
</evidence>
<keyword evidence="11 13" id="KW-0472">Membrane</keyword>
<dbReference type="AlphaFoldDB" id="A0A7R9W689"/>
<reference evidence="15" key="1">
    <citation type="submission" date="2021-01" db="EMBL/GenBank/DDBJ databases">
        <authorList>
            <person name="Corre E."/>
            <person name="Pelletier E."/>
            <person name="Niang G."/>
            <person name="Scheremetjew M."/>
            <person name="Finn R."/>
            <person name="Kale V."/>
            <person name="Holt S."/>
            <person name="Cochrane G."/>
            <person name="Meng A."/>
            <person name="Brown T."/>
            <person name="Cohen L."/>
        </authorList>
    </citation>
    <scope>NUCLEOTIDE SEQUENCE</scope>
    <source>
        <strain evidence="15">CCMP147</strain>
    </source>
</reference>
<organism evidence="15">
    <name type="scientific">Pseudictyota dubia</name>
    <dbReference type="NCBI Taxonomy" id="2749911"/>
    <lineage>
        <taxon>Eukaryota</taxon>
        <taxon>Sar</taxon>
        <taxon>Stramenopiles</taxon>
        <taxon>Ochrophyta</taxon>
        <taxon>Bacillariophyta</taxon>
        <taxon>Mediophyceae</taxon>
        <taxon>Biddulphiophycidae</taxon>
        <taxon>Eupodiscales</taxon>
        <taxon>Odontellaceae</taxon>
        <taxon>Pseudictyota</taxon>
    </lineage>
</organism>
<keyword evidence="8" id="KW-0862">Zinc</keyword>
<evidence type="ECO:0000313" key="15">
    <source>
        <dbReference type="EMBL" id="CAD8314225.1"/>
    </source>
</evidence>
<gene>
    <name evidence="15" type="ORF">TDUB1175_LOCUS13014</name>
</gene>
<proteinExistence type="inferred from homology"/>
<evidence type="ECO:0000256" key="5">
    <source>
        <dbReference type="ARBA" id="ARBA00022692"/>
    </source>
</evidence>
<feature type="compositionally biased region" description="Acidic residues" evidence="12">
    <location>
        <begin position="277"/>
        <end position="289"/>
    </location>
</feature>